<evidence type="ECO:0000256" key="1">
    <source>
        <dbReference type="ARBA" id="ARBA00004651"/>
    </source>
</evidence>
<comment type="subcellular location">
    <subcellularLocation>
        <location evidence="1">Cell membrane</location>
        <topology evidence="1">Multi-pass membrane protein</topology>
    </subcellularLocation>
</comment>
<dbReference type="PANTHER" id="PTHR36115:SF4">
    <property type="entry name" value="MEMBRANE PROTEIN"/>
    <property type="match status" value="1"/>
</dbReference>
<dbReference type="Pfam" id="PF06271">
    <property type="entry name" value="RDD"/>
    <property type="match status" value="1"/>
</dbReference>
<feature type="transmembrane region" description="Helical" evidence="6">
    <location>
        <begin position="7"/>
        <end position="27"/>
    </location>
</feature>
<evidence type="ECO:0000313" key="8">
    <source>
        <dbReference type="EMBL" id="MFD0962453.1"/>
    </source>
</evidence>
<keyword evidence="9" id="KW-1185">Reference proteome</keyword>
<feature type="domain" description="RDD" evidence="7">
    <location>
        <begin position="5"/>
        <end position="107"/>
    </location>
</feature>
<feature type="transmembrane region" description="Helical" evidence="6">
    <location>
        <begin position="33"/>
        <end position="58"/>
    </location>
</feature>
<keyword evidence="4 6" id="KW-1133">Transmembrane helix</keyword>
<dbReference type="PANTHER" id="PTHR36115">
    <property type="entry name" value="PROLINE-RICH ANTIGEN HOMOLOG-RELATED"/>
    <property type="match status" value="1"/>
</dbReference>
<dbReference type="RefSeq" id="WP_377712132.1">
    <property type="nucleotide sequence ID" value="NZ_JBHTJM010000001.1"/>
</dbReference>
<dbReference type="EMBL" id="JBHTJM010000001">
    <property type="protein sequence ID" value="MFD0962453.1"/>
    <property type="molecule type" value="Genomic_DNA"/>
</dbReference>
<comment type="caution">
    <text evidence="8">The sequence shown here is derived from an EMBL/GenBank/DDBJ whole genome shotgun (WGS) entry which is preliminary data.</text>
</comment>
<evidence type="ECO:0000256" key="2">
    <source>
        <dbReference type="ARBA" id="ARBA00022475"/>
    </source>
</evidence>
<evidence type="ECO:0000256" key="3">
    <source>
        <dbReference type="ARBA" id="ARBA00022692"/>
    </source>
</evidence>
<organism evidence="8 9">
    <name type="scientific">Pseudofulvibacter geojedonensis</name>
    <dbReference type="NCBI Taxonomy" id="1123758"/>
    <lineage>
        <taxon>Bacteria</taxon>
        <taxon>Pseudomonadati</taxon>
        <taxon>Bacteroidota</taxon>
        <taxon>Flavobacteriia</taxon>
        <taxon>Flavobacteriales</taxon>
        <taxon>Flavobacteriaceae</taxon>
        <taxon>Pseudofulvibacter</taxon>
    </lineage>
</organism>
<accession>A0ABW3HY92</accession>
<gene>
    <name evidence="8" type="ORF">ACFQ1O_00370</name>
</gene>
<sequence>MKIIRFINFIINLFAWLVVLLVINYLVSKLINIHDYVISSLVFYSIAFLLFIFYYSFFELKYQKTLGKFITKTKVVKMNGGKPDNSDIFSRTFFRLIPFDHFSFLIFKNGIHDFLSKTKVEKDK</sequence>
<dbReference type="InterPro" id="IPR010432">
    <property type="entry name" value="RDD"/>
</dbReference>
<name>A0ABW3HY92_9FLAO</name>
<evidence type="ECO:0000259" key="7">
    <source>
        <dbReference type="Pfam" id="PF06271"/>
    </source>
</evidence>
<protein>
    <submittedName>
        <fullName evidence="8">RDD family protein</fullName>
    </submittedName>
</protein>
<dbReference type="Proteomes" id="UP001596997">
    <property type="component" value="Unassembled WGS sequence"/>
</dbReference>
<evidence type="ECO:0000313" key="9">
    <source>
        <dbReference type="Proteomes" id="UP001596997"/>
    </source>
</evidence>
<dbReference type="InterPro" id="IPR051791">
    <property type="entry name" value="Pra-immunoreactive"/>
</dbReference>
<evidence type="ECO:0000256" key="6">
    <source>
        <dbReference type="SAM" id="Phobius"/>
    </source>
</evidence>
<keyword evidence="3 6" id="KW-0812">Transmembrane</keyword>
<evidence type="ECO:0000256" key="4">
    <source>
        <dbReference type="ARBA" id="ARBA00022989"/>
    </source>
</evidence>
<proteinExistence type="predicted"/>
<evidence type="ECO:0000256" key="5">
    <source>
        <dbReference type="ARBA" id="ARBA00023136"/>
    </source>
</evidence>
<keyword evidence="5 6" id="KW-0472">Membrane</keyword>
<keyword evidence="2" id="KW-1003">Cell membrane</keyword>
<reference evidence="9" key="1">
    <citation type="journal article" date="2019" name="Int. J. Syst. Evol. Microbiol.">
        <title>The Global Catalogue of Microorganisms (GCM) 10K type strain sequencing project: providing services to taxonomists for standard genome sequencing and annotation.</title>
        <authorList>
            <consortium name="The Broad Institute Genomics Platform"/>
            <consortium name="The Broad Institute Genome Sequencing Center for Infectious Disease"/>
            <person name="Wu L."/>
            <person name="Ma J."/>
        </authorList>
    </citation>
    <scope>NUCLEOTIDE SEQUENCE [LARGE SCALE GENOMIC DNA]</scope>
    <source>
        <strain evidence="9">CCUG 62114</strain>
    </source>
</reference>